<proteinExistence type="predicted"/>
<gene>
    <name evidence="2" type="ORF">LCGC14_1834070</name>
</gene>
<dbReference type="Pfam" id="PF00248">
    <property type="entry name" value="Aldo_ket_red"/>
    <property type="match status" value="1"/>
</dbReference>
<feature type="domain" description="NADP-dependent oxidoreductase" evidence="1">
    <location>
        <begin position="2"/>
        <end position="146"/>
    </location>
</feature>
<reference evidence="2" key="1">
    <citation type="journal article" date="2015" name="Nature">
        <title>Complex archaea that bridge the gap between prokaryotes and eukaryotes.</title>
        <authorList>
            <person name="Spang A."/>
            <person name="Saw J.H."/>
            <person name="Jorgensen S.L."/>
            <person name="Zaremba-Niedzwiedzka K."/>
            <person name="Martijn J."/>
            <person name="Lind A.E."/>
            <person name="van Eijk R."/>
            <person name="Schleper C."/>
            <person name="Guy L."/>
            <person name="Ettema T.J."/>
        </authorList>
    </citation>
    <scope>NUCLEOTIDE SEQUENCE</scope>
</reference>
<name>A0A0F9IUQ6_9ZZZZ</name>
<organism evidence="2">
    <name type="scientific">marine sediment metagenome</name>
    <dbReference type="NCBI Taxonomy" id="412755"/>
    <lineage>
        <taxon>unclassified sequences</taxon>
        <taxon>metagenomes</taxon>
        <taxon>ecological metagenomes</taxon>
    </lineage>
</organism>
<accession>A0A0F9IUQ6</accession>
<dbReference type="InterPro" id="IPR023210">
    <property type="entry name" value="NADP_OxRdtase_dom"/>
</dbReference>
<dbReference type="PANTHER" id="PTHR43312">
    <property type="entry name" value="D-THREO-ALDOSE 1-DEHYDROGENASE"/>
    <property type="match status" value="1"/>
</dbReference>
<sequence>SGKSEKILGSLIKRHAGEKLYTATKIPPRNFKWPSKREFTLDECFPAEHIIEYTERSLKNMGVETIDLQQFHVWEDNWAEDDRWQTAVEKLKREGKIRAVGVSVNRWEAENCVKTLETGLVDSVQVIYNIFDQAPEDVLFPVCEKLVVVQFSCISFWACI</sequence>
<evidence type="ECO:0000259" key="1">
    <source>
        <dbReference type="Pfam" id="PF00248"/>
    </source>
</evidence>
<comment type="caution">
    <text evidence="2">The sequence shown here is derived from an EMBL/GenBank/DDBJ whole genome shotgun (WGS) entry which is preliminary data.</text>
</comment>
<protein>
    <recommendedName>
        <fullName evidence="1">NADP-dependent oxidoreductase domain-containing protein</fullName>
    </recommendedName>
</protein>
<dbReference type="SUPFAM" id="SSF51430">
    <property type="entry name" value="NAD(P)-linked oxidoreductase"/>
    <property type="match status" value="1"/>
</dbReference>
<dbReference type="AlphaFoldDB" id="A0A0F9IUQ6"/>
<evidence type="ECO:0000313" key="2">
    <source>
        <dbReference type="EMBL" id="KKL97480.1"/>
    </source>
</evidence>
<feature type="non-terminal residue" evidence="2">
    <location>
        <position position="1"/>
    </location>
</feature>
<dbReference type="EMBL" id="LAZR01018159">
    <property type="protein sequence ID" value="KKL97480.1"/>
    <property type="molecule type" value="Genomic_DNA"/>
</dbReference>
<dbReference type="PANTHER" id="PTHR43312:SF1">
    <property type="entry name" value="NADP-DEPENDENT OXIDOREDUCTASE DOMAIN-CONTAINING PROTEIN"/>
    <property type="match status" value="1"/>
</dbReference>
<dbReference type="Gene3D" id="3.20.20.100">
    <property type="entry name" value="NADP-dependent oxidoreductase domain"/>
    <property type="match status" value="1"/>
</dbReference>
<dbReference type="InterPro" id="IPR036812">
    <property type="entry name" value="NAD(P)_OxRdtase_dom_sf"/>
</dbReference>
<dbReference type="InterPro" id="IPR053135">
    <property type="entry name" value="AKR2_Oxidoreductase"/>
</dbReference>